<sequence length="235" mass="25974">SPSGARSSSHTNDNRKPGQRNGTHSGPDYRLYKSEPELTTVAEEIDDNNGDDGDKDRTQTEKVADQESTAAKVPLGVPVYPVGIVPPRSSSTLSPPESCTIASYVTLRKTKKPDPRSDRPHNVLDQTSGPVERESGRGRMSVEEQLERIRRHQQASLKDKKRSSSCVSPSRSPSFSKENPFITQVSPPSVPSTDSQELEAALQDLEEVRDRVTEQLERDRTAAVELERDRAAELE</sequence>
<dbReference type="Proteomes" id="UP001157502">
    <property type="component" value="Chromosome 9"/>
</dbReference>
<organism evidence="1 2">
    <name type="scientific">Dallia pectoralis</name>
    <name type="common">Alaska blackfish</name>
    <dbReference type="NCBI Taxonomy" id="75939"/>
    <lineage>
        <taxon>Eukaryota</taxon>
        <taxon>Metazoa</taxon>
        <taxon>Chordata</taxon>
        <taxon>Craniata</taxon>
        <taxon>Vertebrata</taxon>
        <taxon>Euteleostomi</taxon>
        <taxon>Actinopterygii</taxon>
        <taxon>Neopterygii</taxon>
        <taxon>Teleostei</taxon>
        <taxon>Protacanthopterygii</taxon>
        <taxon>Esociformes</taxon>
        <taxon>Umbridae</taxon>
        <taxon>Dallia</taxon>
    </lineage>
</organism>
<comment type="caution">
    <text evidence="1">The sequence shown here is derived from an EMBL/GenBank/DDBJ whole genome shotgun (WGS) entry which is preliminary data.</text>
</comment>
<feature type="non-terminal residue" evidence="1">
    <location>
        <position position="1"/>
    </location>
</feature>
<feature type="non-terminal residue" evidence="1">
    <location>
        <position position="235"/>
    </location>
</feature>
<gene>
    <name evidence="1" type="ORF">DPEC_G00110460</name>
</gene>
<evidence type="ECO:0000313" key="2">
    <source>
        <dbReference type="Proteomes" id="UP001157502"/>
    </source>
</evidence>
<dbReference type="EMBL" id="CM055736">
    <property type="protein sequence ID" value="KAJ8006750.1"/>
    <property type="molecule type" value="Genomic_DNA"/>
</dbReference>
<evidence type="ECO:0000313" key="1">
    <source>
        <dbReference type="EMBL" id="KAJ8006750.1"/>
    </source>
</evidence>
<accession>A0ACC2GT93</accession>
<protein>
    <submittedName>
        <fullName evidence="1">Uncharacterized protein</fullName>
    </submittedName>
</protein>
<proteinExistence type="predicted"/>
<reference evidence="1" key="1">
    <citation type="submission" date="2021-05" db="EMBL/GenBank/DDBJ databases">
        <authorList>
            <person name="Pan Q."/>
            <person name="Jouanno E."/>
            <person name="Zahm M."/>
            <person name="Klopp C."/>
            <person name="Cabau C."/>
            <person name="Louis A."/>
            <person name="Berthelot C."/>
            <person name="Parey E."/>
            <person name="Roest Crollius H."/>
            <person name="Montfort J."/>
            <person name="Robinson-Rechavi M."/>
            <person name="Bouchez O."/>
            <person name="Lampietro C."/>
            <person name="Lopez Roques C."/>
            <person name="Donnadieu C."/>
            <person name="Postlethwait J."/>
            <person name="Bobe J."/>
            <person name="Dillon D."/>
            <person name="Chandos A."/>
            <person name="von Hippel F."/>
            <person name="Guiguen Y."/>
        </authorList>
    </citation>
    <scope>NUCLEOTIDE SEQUENCE</scope>
    <source>
        <strain evidence="1">YG-Jan2019</strain>
    </source>
</reference>
<keyword evidence="2" id="KW-1185">Reference proteome</keyword>
<name>A0ACC2GT93_DALPE</name>